<accession>A0A9N8E8G9</accession>
<proteinExistence type="predicted"/>
<keyword evidence="1" id="KW-0677">Repeat</keyword>
<dbReference type="PANTHER" id="PTHR47942:SF63">
    <property type="entry name" value="PENTATRICOPEPTIDE REPEAT-CONTAINING PROTEIN"/>
    <property type="match status" value="1"/>
</dbReference>
<evidence type="ECO:0000313" key="2">
    <source>
        <dbReference type="EMBL" id="CAB9513980.1"/>
    </source>
</evidence>
<dbReference type="InterPro" id="IPR051222">
    <property type="entry name" value="PPR/CCM1_RNA-binding"/>
</dbReference>
<dbReference type="InterPro" id="IPR011990">
    <property type="entry name" value="TPR-like_helical_dom_sf"/>
</dbReference>
<comment type="caution">
    <text evidence="2">The sequence shown here is derived from an EMBL/GenBank/DDBJ whole genome shotgun (WGS) entry which is preliminary data.</text>
</comment>
<dbReference type="EMBL" id="CAICTM010000623">
    <property type="protein sequence ID" value="CAB9513980.1"/>
    <property type="molecule type" value="Genomic_DNA"/>
</dbReference>
<dbReference type="PANTHER" id="PTHR47942">
    <property type="entry name" value="TETRATRICOPEPTIDE REPEAT (TPR)-LIKE SUPERFAMILY PROTEIN-RELATED"/>
    <property type="match status" value="1"/>
</dbReference>
<evidence type="ECO:0000313" key="3">
    <source>
        <dbReference type="Proteomes" id="UP001153069"/>
    </source>
</evidence>
<evidence type="ECO:0000256" key="1">
    <source>
        <dbReference type="ARBA" id="ARBA00022737"/>
    </source>
</evidence>
<protein>
    <submittedName>
        <fullName evidence="2">Pentatricopeptide repeat-containing protein (Partial)</fullName>
    </submittedName>
</protein>
<reference evidence="2" key="1">
    <citation type="submission" date="2020-06" db="EMBL/GenBank/DDBJ databases">
        <authorList>
            <consortium name="Plant Systems Biology data submission"/>
        </authorList>
    </citation>
    <scope>NUCLEOTIDE SEQUENCE</scope>
    <source>
        <strain evidence="2">D6</strain>
    </source>
</reference>
<dbReference type="Pfam" id="PF01535">
    <property type="entry name" value="PPR"/>
    <property type="match status" value="1"/>
</dbReference>
<dbReference type="OrthoDB" id="185373at2759"/>
<dbReference type="Proteomes" id="UP001153069">
    <property type="component" value="Unassembled WGS sequence"/>
</dbReference>
<dbReference type="Gene3D" id="1.25.40.10">
    <property type="entry name" value="Tetratricopeptide repeat domain"/>
    <property type="match status" value="3"/>
</dbReference>
<sequence>MSGKQRQTENQKLTQKAAAIQKQLLLEQGSNLKTWDSLVPLMIQWAKLGQAEPMEAFFQQIIKDDNIPHSNIQTALQRCRLHAWSNRLRLVPPNSDMAKEATEQAAQALQNMMDDDTTIVVDLSSDFATVVKNYLSLEPLDWNVIYKVWKQWQEQVVSSSAAATTAINALLTAKIIRTLANHHHSSWQTAIQYAQQAMEIGSSTIAQHTRVNGDSSSTDDDNHHLIRVYNAMLEVYSKILPPPSKQQQTNDDSLEERQQLVGEKTNEILQQLKDNHNVVVPNDQTYATAMYAYCKCAWLPQAWEIWDEWNDQINNNNHHLELDARCLQMLIQSSVRQADTNHDANDEDHSRLYYYYANRTTQVIYDMWALYDRGYPEFQPDRDLYTSVLRCWANPRLSTSSLLMDTNNMETINALVANLNERAMTLSSLQPDMALYKEWMAVVRGQFGGTTTTLAAKVAEQAGMIVKQMEVDPFVVPDTSVYNFLMDACLSDGSMVGVTRAEQTLTKMMENSSSNDNNGPNGRSFANIIRSWLAFDTAKAEQWLDRMEERFIPSKGLFQDVISRCCQESSNAHNNKKGEDARRQAERAHRLLNRMEELSKATDNPKLRPDKSLYDRVVEAWEALGAGDEIEKLRISQSEMYAEEAESTKKTTSQQHAIKSEDDVRKAMKQLGVSLDGNEKFQADTLTFNRIIRQLASAELPQGGQIAEEIFVYMLDQYLNHANVKLKPDIITFNTVILAHSKSKNPERCKRFLKNLQEL</sequence>
<feature type="non-terminal residue" evidence="2">
    <location>
        <position position="759"/>
    </location>
</feature>
<dbReference type="InterPro" id="IPR002885">
    <property type="entry name" value="PPR_rpt"/>
</dbReference>
<gene>
    <name evidence="2" type="ORF">SEMRO_624_G177430.1</name>
</gene>
<keyword evidence="3" id="KW-1185">Reference proteome</keyword>
<name>A0A9N8E8G9_9STRA</name>
<organism evidence="2 3">
    <name type="scientific">Seminavis robusta</name>
    <dbReference type="NCBI Taxonomy" id="568900"/>
    <lineage>
        <taxon>Eukaryota</taxon>
        <taxon>Sar</taxon>
        <taxon>Stramenopiles</taxon>
        <taxon>Ochrophyta</taxon>
        <taxon>Bacillariophyta</taxon>
        <taxon>Bacillariophyceae</taxon>
        <taxon>Bacillariophycidae</taxon>
        <taxon>Naviculales</taxon>
        <taxon>Naviculaceae</taxon>
        <taxon>Seminavis</taxon>
    </lineage>
</organism>
<dbReference type="AlphaFoldDB" id="A0A9N8E8G9"/>